<evidence type="ECO:0000256" key="1">
    <source>
        <dbReference type="SAM" id="MobiDB-lite"/>
    </source>
</evidence>
<keyword evidence="4" id="KW-1185">Reference proteome</keyword>
<evidence type="ECO:0000313" key="2">
    <source>
        <dbReference type="EMBL" id="GEN12208.1"/>
    </source>
</evidence>
<reference evidence="3 4" key="1">
    <citation type="submission" date="2016-10" db="EMBL/GenBank/DDBJ databases">
        <authorList>
            <person name="Varghese N."/>
            <person name="Submissions S."/>
        </authorList>
    </citation>
    <scope>NUCLEOTIDE SEQUENCE [LARGE SCALE GENOMIC DNA]</scope>
    <source>
        <strain evidence="3 4">DSM 16525</strain>
    </source>
</reference>
<feature type="compositionally biased region" description="Low complexity" evidence="1">
    <location>
        <begin position="67"/>
        <end position="87"/>
    </location>
</feature>
<evidence type="ECO:0000313" key="4">
    <source>
        <dbReference type="Proteomes" id="UP000183760"/>
    </source>
</evidence>
<accession>A0A511TG90</accession>
<evidence type="ECO:0000313" key="5">
    <source>
        <dbReference type="Proteomes" id="UP000321514"/>
    </source>
</evidence>
<evidence type="ECO:0000313" key="3">
    <source>
        <dbReference type="EMBL" id="SEU27032.1"/>
    </source>
</evidence>
<name>A0A511TG90_MYXFU</name>
<dbReference type="Proteomes" id="UP000321514">
    <property type="component" value="Unassembled WGS sequence"/>
</dbReference>
<gene>
    <name evidence="2" type="ORF">MFU01_72450</name>
    <name evidence="3" type="ORF">SAMN05443572_107367</name>
</gene>
<organism evidence="2 5">
    <name type="scientific">Myxococcus fulvus</name>
    <dbReference type="NCBI Taxonomy" id="33"/>
    <lineage>
        <taxon>Bacteria</taxon>
        <taxon>Pseudomonadati</taxon>
        <taxon>Myxococcota</taxon>
        <taxon>Myxococcia</taxon>
        <taxon>Myxococcales</taxon>
        <taxon>Cystobacterineae</taxon>
        <taxon>Myxococcaceae</taxon>
        <taxon>Myxococcus</taxon>
    </lineage>
</organism>
<sequence>MTWVLQAAVVLSVLMGLLGAVWAIVLGYRYARKCRQAAAEAALGIYGQRELELTGFRGWLADWVDGTSSEGCASSSDSSPSMCGDTSDSAHASSD</sequence>
<dbReference type="RefSeq" id="WP_143097284.1">
    <property type="nucleotide sequence ID" value="NZ_BJXR01000059.1"/>
</dbReference>
<protein>
    <submittedName>
        <fullName evidence="2">Uncharacterized protein</fullName>
    </submittedName>
</protein>
<feature type="region of interest" description="Disordered" evidence="1">
    <location>
        <begin position="67"/>
        <end position="95"/>
    </location>
</feature>
<dbReference type="AlphaFoldDB" id="A0A511TG90"/>
<dbReference type="EMBL" id="BJXR01000059">
    <property type="protein sequence ID" value="GEN12208.1"/>
    <property type="molecule type" value="Genomic_DNA"/>
</dbReference>
<comment type="caution">
    <text evidence="2">The sequence shown here is derived from an EMBL/GenBank/DDBJ whole genome shotgun (WGS) entry which is preliminary data.</text>
</comment>
<dbReference type="EMBL" id="FOIB01000007">
    <property type="protein sequence ID" value="SEU27032.1"/>
    <property type="molecule type" value="Genomic_DNA"/>
</dbReference>
<proteinExistence type="predicted"/>
<dbReference type="Proteomes" id="UP000183760">
    <property type="component" value="Unassembled WGS sequence"/>
</dbReference>
<reference evidence="2 5" key="2">
    <citation type="submission" date="2019-07" db="EMBL/GenBank/DDBJ databases">
        <title>Whole genome shotgun sequence of Myxococcus fulvus NBRC 100333.</title>
        <authorList>
            <person name="Hosoyama A."/>
            <person name="Uohara A."/>
            <person name="Ohji S."/>
            <person name="Ichikawa N."/>
        </authorList>
    </citation>
    <scope>NUCLEOTIDE SEQUENCE [LARGE SCALE GENOMIC DNA]</scope>
    <source>
        <strain evidence="2 5">NBRC 100333</strain>
    </source>
</reference>